<dbReference type="InParanoid" id="K3ZET6"/>
<dbReference type="HOGENOM" id="CLU_2727012_0_0_1"/>
<accession>K3ZET6</accession>
<dbReference type="EnsemblPlants" id="KQL16023">
    <property type="protein sequence ID" value="KQL16023"/>
    <property type="gene ID" value="SETIT_025084mg"/>
</dbReference>
<organism evidence="1 2">
    <name type="scientific">Setaria italica</name>
    <name type="common">Foxtail millet</name>
    <name type="synonym">Panicum italicum</name>
    <dbReference type="NCBI Taxonomy" id="4555"/>
    <lineage>
        <taxon>Eukaryota</taxon>
        <taxon>Viridiplantae</taxon>
        <taxon>Streptophyta</taxon>
        <taxon>Embryophyta</taxon>
        <taxon>Tracheophyta</taxon>
        <taxon>Spermatophyta</taxon>
        <taxon>Magnoliopsida</taxon>
        <taxon>Liliopsida</taxon>
        <taxon>Poales</taxon>
        <taxon>Poaceae</taxon>
        <taxon>PACMAD clade</taxon>
        <taxon>Panicoideae</taxon>
        <taxon>Panicodae</taxon>
        <taxon>Paniceae</taxon>
        <taxon>Cenchrinae</taxon>
        <taxon>Setaria</taxon>
    </lineage>
</organism>
<reference evidence="1" key="2">
    <citation type="submission" date="2018-08" db="UniProtKB">
        <authorList>
            <consortium name="EnsemblPlants"/>
        </authorList>
    </citation>
    <scope>IDENTIFICATION</scope>
    <source>
        <strain evidence="1">Yugu1</strain>
    </source>
</reference>
<dbReference type="Proteomes" id="UP000004995">
    <property type="component" value="Unassembled WGS sequence"/>
</dbReference>
<proteinExistence type="predicted"/>
<name>K3ZET6_SETIT</name>
<dbReference type="AlphaFoldDB" id="K3ZET6"/>
<reference evidence="2" key="1">
    <citation type="journal article" date="2012" name="Nat. Biotechnol.">
        <title>Reference genome sequence of the model plant Setaria.</title>
        <authorList>
            <person name="Bennetzen J.L."/>
            <person name="Schmutz J."/>
            <person name="Wang H."/>
            <person name="Percifield R."/>
            <person name="Hawkins J."/>
            <person name="Pontaroli A.C."/>
            <person name="Estep M."/>
            <person name="Feng L."/>
            <person name="Vaughn J.N."/>
            <person name="Grimwood J."/>
            <person name="Jenkins J."/>
            <person name="Barry K."/>
            <person name="Lindquist E."/>
            <person name="Hellsten U."/>
            <person name="Deshpande S."/>
            <person name="Wang X."/>
            <person name="Wu X."/>
            <person name="Mitros T."/>
            <person name="Triplett J."/>
            <person name="Yang X."/>
            <person name="Ye C.Y."/>
            <person name="Mauro-Herrera M."/>
            <person name="Wang L."/>
            <person name="Li P."/>
            <person name="Sharma M."/>
            <person name="Sharma R."/>
            <person name="Ronald P.C."/>
            <person name="Panaud O."/>
            <person name="Kellogg E.A."/>
            <person name="Brutnell T.P."/>
            <person name="Doust A.N."/>
            <person name="Tuskan G.A."/>
            <person name="Rokhsar D."/>
            <person name="Devos K.M."/>
        </authorList>
    </citation>
    <scope>NUCLEOTIDE SEQUENCE [LARGE SCALE GENOMIC DNA]</scope>
    <source>
        <strain evidence="2">cv. Yugu1</strain>
    </source>
</reference>
<dbReference type="EMBL" id="AGNK02001823">
    <property type="status" value="NOT_ANNOTATED_CDS"/>
    <property type="molecule type" value="Genomic_DNA"/>
</dbReference>
<keyword evidence="2" id="KW-1185">Reference proteome</keyword>
<dbReference type="Gramene" id="KQL16023">
    <property type="protein sequence ID" value="KQL16023"/>
    <property type="gene ID" value="SETIT_025084mg"/>
</dbReference>
<evidence type="ECO:0000313" key="2">
    <source>
        <dbReference type="Proteomes" id="UP000004995"/>
    </source>
</evidence>
<evidence type="ECO:0000313" key="1">
    <source>
        <dbReference type="EnsemblPlants" id="KQL16023"/>
    </source>
</evidence>
<protein>
    <recommendedName>
        <fullName evidence="3">No apical meristem-associated C-terminal domain-containing protein</fullName>
    </recommendedName>
</protein>
<evidence type="ECO:0008006" key="3">
    <source>
        <dbReference type="Google" id="ProtNLM"/>
    </source>
</evidence>
<sequence>MTTERKEKKQEDKARWMEVKAMEERKVIEERKVVVEECKVVIEEEKLQQKIMFVDTSCLDDEQKAFGSAMHA</sequence>